<dbReference type="Proteomes" id="UP000037822">
    <property type="component" value="Unassembled WGS sequence"/>
</dbReference>
<dbReference type="PATRIC" id="fig|1526658.3.peg.1308"/>
<feature type="transmembrane region" description="Helical" evidence="1">
    <location>
        <begin position="404"/>
        <end position="424"/>
    </location>
</feature>
<feature type="transmembrane region" description="Helical" evidence="1">
    <location>
        <begin position="85"/>
        <end position="104"/>
    </location>
</feature>
<dbReference type="PANTHER" id="PTHR35342">
    <property type="entry name" value="TRICARBOXYLIC TRANSPORT PROTEIN"/>
    <property type="match status" value="1"/>
</dbReference>
<reference evidence="3 4" key="1">
    <citation type="submission" date="2015-07" db="EMBL/GenBank/DDBJ databases">
        <title>Whole genome sequencing of Bosea vaviloviae isolated from cave pool.</title>
        <authorList>
            <person name="Tan N.E.H."/>
            <person name="Lee Y.P."/>
            <person name="Gan H.M."/>
            <person name="Barton H."/>
            <person name="Savka M.A."/>
        </authorList>
    </citation>
    <scope>NUCLEOTIDE SEQUENCE [LARGE SCALE GENOMIC DNA]</scope>
    <source>
        <strain evidence="3 4">SD260</strain>
    </source>
</reference>
<organism evidence="3 4">
    <name type="scientific">Bosea vaviloviae</name>
    <dbReference type="NCBI Taxonomy" id="1526658"/>
    <lineage>
        <taxon>Bacteria</taxon>
        <taxon>Pseudomonadati</taxon>
        <taxon>Pseudomonadota</taxon>
        <taxon>Alphaproteobacteria</taxon>
        <taxon>Hyphomicrobiales</taxon>
        <taxon>Boseaceae</taxon>
        <taxon>Bosea</taxon>
    </lineage>
</organism>
<accession>A0A0N1FKP1</accession>
<dbReference type="Pfam" id="PF01970">
    <property type="entry name" value="TctA"/>
    <property type="match status" value="1"/>
</dbReference>
<feature type="transmembrane region" description="Helical" evidence="1">
    <location>
        <begin position="124"/>
        <end position="149"/>
    </location>
</feature>
<protein>
    <recommendedName>
        <fullName evidence="2">DUF112 domain-containing protein</fullName>
    </recommendedName>
</protein>
<sequence length="517" mass="54532">MRCRCPSRSRPGCWESDVMDMFSNLALGFGVALSLQNLALCFAGCLVGTLIGVLPGVGPIATIAILLPITFGLDPTGALIMLAGIYYGAQYGGSTTAILVNIPGEATSVVTTLDGHQMAKQGRAGVALGTAAIGSFFAGCVATLFIAALGAPLTKLALLFGPAEYFSLMVMGLCFAVVLARGSILKAFCMIMVGLLLSTVGTDLETGQERMTLGFAPLADGIDFAVLAMGVFGFAEVLRNLENPEARDVVKTKIGRLLPDWNDIKQSVAPVLRGTFIGGILGILPGNGAVLGPFASYTLEKKIAKDPSRFGKGAIEGVAGPESANNAGAQTAFIPLLTLGIPPNAVMALMVGAMTIHGIIPGPQVITKNPDLFWGMIASMWIGNLMLLIINLPLVGVWVKLLQVPYRLMFPSILIFCCIGIYSVNNQPVDVAFTAMFGLFGYLLIKLGFEPAPMLLGFVLGKLMEEKLRQALIISRGSFMTFVERPISAGLLVVAVVILVVALLPSINKKRDEVFTE</sequence>
<keyword evidence="1" id="KW-0812">Transmembrane</keyword>
<feature type="transmembrane region" description="Helical" evidence="1">
    <location>
        <begin position="184"/>
        <end position="201"/>
    </location>
</feature>
<evidence type="ECO:0000313" key="4">
    <source>
        <dbReference type="Proteomes" id="UP000037822"/>
    </source>
</evidence>
<feature type="transmembrane region" description="Helical" evidence="1">
    <location>
        <begin position="156"/>
        <end position="178"/>
    </location>
</feature>
<keyword evidence="4" id="KW-1185">Reference proteome</keyword>
<dbReference type="EMBL" id="LGSZ01000019">
    <property type="protein sequence ID" value="KPH82546.1"/>
    <property type="molecule type" value="Genomic_DNA"/>
</dbReference>
<dbReference type="InterPro" id="IPR002823">
    <property type="entry name" value="DUF112_TM"/>
</dbReference>
<gene>
    <name evidence="3" type="ORF">AE618_03495</name>
</gene>
<feature type="transmembrane region" description="Helical" evidence="1">
    <location>
        <begin position="341"/>
        <end position="360"/>
    </location>
</feature>
<feature type="transmembrane region" description="Helical" evidence="1">
    <location>
        <begin position="213"/>
        <end position="235"/>
    </location>
</feature>
<evidence type="ECO:0000256" key="1">
    <source>
        <dbReference type="SAM" id="Phobius"/>
    </source>
</evidence>
<feature type="transmembrane region" description="Helical" evidence="1">
    <location>
        <begin position="487"/>
        <end position="507"/>
    </location>
</feature>
<keyword evidence="1" id="KW-1133">Transmembrane helix</keyword>
<comment type="caution">
    <text evidence="3">The sequence shown here is derived from an EMBL/GenBank/DDBJ whole genome shotgun (WGS) entry which is preliminary data.</text>
</comment>
<keyword evidence="1" id="KW-0472">Membrane</keyword>
<name>A0A0N1FKP1_9HYPH</name>
<dbReference type="OrthoDB" id="7323395at2"/>
<feature type="domain" description="DUF112" evidence="2">
    <location>
        <begin position="38"/>
        <end position="456"/>
    </location>
</feature>
<dbReference type="AlphaFoldDB" id="A0A0N1FKP1"/>
<evidence type="ECO:0000313" key="3">
    <source>
        <dbReference type="EMBL" id="KPH82546.1"/>
    </source>
</evidence>
<feature type="transmembrane region" description="Helical" evidence="1">
    <location>
        <begin position="53"/>
        <end position="73"/>
    </location>
</feature>
<proteinExistence type="predicted"/>
<dbReference type="PANTHER" id="PTHR35342:SF5">
    <property type="entry name" value="TRICARBOXYLIC TRANSPORT PROTEIN"/>
    <property type="match status" value="1"/>
</dbReference>
<evidence type="ECO:0000259" key="2">
    <source>
        <dbReference type="Pfam" id="PF01970"/>
    </source>
</evidence>
<feature type="transmembrane region" description="Helical" evidence="1">
    <location>
        <begin position="372"/>
        <end position="398"/>
    </location>
</feature>